<feature type="region of interest" description="Disordered" evidence="14">
    <location>
        <begin position="444"/>
        <end position="514"/>
    </location>
</feature>
<dbReference type="Gene3D" id="3.40.50.300">
    <property type="entry name" value="P-loop containing nucleotide triphosphate hydrolases"/>
    <property type="match status" value="2"/>
</dbReference>
<evidence type="ECO:0000259" key="18">
    <source>
        <dbReference type="PROSITE" id="PS51195"/>
    </source>
</evidence>
<dbReference type="Proteomes" id="UP000290572">
    <property type="component" value="Unassembled WGS sequence"/>
</dbReference>
<dbReference type="InterPro" id="IPR014014">
    <property type="entry name" value="RNA_helicase_DEAD_Q_motif"/>
</dbReference>
<dbReference type="PROSITE" id="PS50088">
    <property type="entry name" value="ANK_REPEAT"/>
    <property type="match status" value="4"/>
</dbReference>
<evidence type="ECO:0000256" key="13">
    <source>
        <dbReference type="PROSITE-ProRule" id="PRU00552"/>
    </source>
</evidence>
<feature type="region of interest" description="Disordered" evidence="14">
    <location>
        <begin position="1"/>
        <end position="153"/>
    </location>
</feature>
<reference evidence="19 20" key="1">
    <citation type="submission" date="2018-03" db="EMBL/GenBank/DDBJ databases">
        <title>Draft genome sequence of Rohu Carp (Labeo rohita).</title>
        <authorList>
            <person name="Das P."/>
            <person name="Kushwaha B."/>
            <person name="Joshi C.G."/>
            <person name="Kumar D."/>
            <person name="Nagpure N.S."/>
            <person name="Sahoo L."/>
            <person name="Das S.P."/>
            <person name="Bit A."/>
            <person name="Patnaik S."/>
            <person name="Meher P.K."/>
            <person name="Jayasankar P."/>
            <person name="Koringa P.G."/>
            <person name="Patel N.V."/>
            <person name="Hinsu A.T."/>
            <person name="Kumar R."/>
            <person name="Pandey M."/>
            <person name="Agarwal S."/>
            <person name="Srivastava S."/>
            <person name="Singh M."/>
            <person name="Iquebal M.A."/>
            <person name="Jaiswal S."/>
            <person name="Angadi U.B."/>
            <person name="Kumar N."/>
            <person name="Raza M."/>
            <person name="Shah T.M."/>
            <person name="Rai A."/>
            <person name="Jena J.K."/>
        </authorList>
    </citation>
    <scope>NUCLEOTIDE SEQUENCE [LARGE SCALE GENOMIC DNA]</scope>
    <source>
        <strain evidence="19">DASCIFA01</strain>
        <tissue evidence="19">Testis</tissue>
    </source>
</reference>
<evidence type="ECO:0000259" key="16">
    <source>
        <dbReference type="PROSITE" id="PS51192"/>
    </source>
</evidence>
<dbReference type="PROSITE" id="PS00039">
    <property type="entry name" value="DEAD_ATP_HELICASE"/>
    <property type="match status" value="1"/>
</dbReference>
<dbReference type="Pfam" id="PF12796">
    <property type="entry name" value="Ank_2"/>
    <property type="match status" value="2"/>
</dbReference>
<dbReference type="InterPro" id="IPR010504">
    <property type="entry name" value="AH_dom"/>
</dbReference>
<evidence type="ECO:0000256" key="5">
    <source>
        <dbReference type="ARBA" id="ARBA00022801"/>
    </source>
</evidence>
<dbReference type="SMART" id="SM00487">
    <property type="entry name" value="DEXDc"/>
    <property type="match status" value="1"/>
</dbReference>
<feature type="compositionally biased region" description="Polar residues" evidence="14">
    <location>
        <begin position="1291"/>
        <end position="1303"/>
    </location>
</feature>
<dbReference type="InterPro" id="IPR027417">
    <property type="entry name" value="P-loop_NTPase"/>
</dbReference>
<keyword evidence="3" id="KW-0963">Cytoplasm</keyword>
<feature type="compositionally biased region" description="Basic and acidic residues" evidence="14">
    <location>
        <begin position="1335"/>
        <end position="1344"/>
    </location>
</feature>
<gene>
    <name evidence="19" type="ORF">ROHU_031083</name>
</gene>
<feature type="repeat" description="ANK" evidence="12">
    <location>
        <begin position="357"/>
        <end position="389"/>
    </location>
</feature>
<comment type="catalytic activity">
    <reaction evidence="11">
        <text>ATP + H2O = ADP + phosphate + H(+)</text>
        <dbReference type="Rhea" id="RHEA:13065"/>
        <dbReference type="ChEBI" id="CHEBI:15377"/>
        <dbReference type="ChEBI" id="CHEBI:15378"/>
        <dbReference type="ChEBI" id="CHEBI:30616"/>
        <dbReference type="ChEBI" id="CHEBI:43474"/>
        <dbReference type="ChEBI" id="CHEBI:456216"/>
        <dbReference type="EC" id="3.6.4.13"/>
    </reaction>
</comment>
<dbReference type="SUPFAM" id="SSF52540">
    <property type="entry name" value="P-loop containing nucleoside triphosphate hydrolases"/>
    <property type="match status" value="1"/>
</dbReference>
<dbReference type="PANTHER" id="PTHR47960">
    <property type="entry name" value="DEAD-BOX ATP-DEPENDENT RNA HELICASE 50"/>
    <property type="match status" value="1"/>
</dbReference>
<dbReference type="PROSITE" id="PS51195">
    <property type="entry name" value="Q_MOTIF"/>
    <property type="match status" value="1"/>
</dbReference>
<feature type="region of interest" description="Disordered" evidence="14">
    <location>
        <begin position="1157"/>
        <end position="1178"/>
    </location>
</feature>
<evidence type="ECO:0000259" key="17">
    <source>
        <dbReference type="PROSITE" id="PS51194"/>
    </source>
</evidence>
<dbReference type="InterPro" id="IPR006723">
    <property type="entry name" value="Islet_autoAg_Ica1_C"/>
</dbReference>
<feature type="domain" description="Helicase C-terminal" evidence="17">
    <location>
        <begin position="799"/>
        <end position="959"/>
    </location>
</feature>
<dbReference type="GO" id="GO:0003723">
    <property type="term" value="F:RNA binding"/>
    <property type="evidence" value="ECO:0007669"/>
    <property type="project" value="UniProtKB-KW"/>
</dbReference>
<dbReference type="InterPro" id="IPR011545">
    <property type="entry name" value="DEAD/DEAH_box_helicase_dom"/>
</dbReference>
<dbReference type="GO" id="GO:0019904">
    <property type="term" value="F:protein domain specific binding"/>
    <property type="evidence" value="ECO:0007669"/>
    <property type="project" value="InterPro"/>
</dbReference>
<dbReference type="SMART" id="SM00490">
    <property type="entry name" value="HELICc"/>
    <property type="match status" value="1"/>
</dbReference>
<dbReference type="Pfam" id="PF04629">
    <property type="entry name" value="ICA69"/>
    <property type="match status" value="1"/>
</dbReference>
<dbReference type="FunFam" id="3.40.50.300:FF:000364">
    <property type="entry name" value="ATP-dependent RNA helicase DDX6"/>
    <property type="match status" value="1"/>
</dbReference>
<feature type="repeat" description="ANK" evidence="12">
    <location>
        <begin position="252"/>
        <end position="284"/>
    </location>
</feature>
<dbReference type="Pfam" id="PF00271">
    <property type="entry name" value="Helicase_C"/>
    <property type="match status" value="1"/>
</dbReference>
<evidence type="ECO:0000256" key="9">
    <source>
        <dbReference type="ARBA" id="ARBA00038316"/>
    </source>
</evidence>
<name>A0A498LP94_LABRO</name>
<evidence type="ECO:0000256" key="11">
    <source>
        <dbReference type="ARBA" id="ARBA00047984"/>
    </source>
</evidence>
<keyword evidence="7" id="KW-0067">ATP-binding</keyword>
<dbReference type="InterPro" id="IPR001650">
    <property type="entry name" value="Helicase_C-like"/>
</dbReference>
<feature type="short sequence motif" description="Q motif" evidence="13">
    <location>
        <begin position="587"/>
        <end position="615"/>
    </location>
</feature>
<feature type="region of interest" description="Disordered" evidence="14">
    <location>
        <begin position="1242"/>
        <end position="1261"/>
    </location>
</feature>
<feature type="compositionally biased region" description="Polar residues" evidence="14">
    <location>
        <begin position="469"/>
        <end position="481"/>
    </location>
</feature>
<dbReference type="CDD" id="cd17940">
    <property type="entry name" value="DEADc_DDX6"/>
    <property type="match status" value="1"/>
</dbReference>
<keyword evidence="8" id="KW-0694">RNA-binding</keyword>
<organism evidence="19 20">
    <name type="scientific">Labeo rohita</name>
    <name type="common">Indian major carp</name>
    <name type="synonym">Cyprinus rohita</name>
    <dbReference type="NCBI Taxonomy" id="84645"/>
    <lineage>
        <taxon>Eukaryota</taxon>
        <taxon>Metazoa</taxon>
        <taxon>Chordata</taxon>
        <taxon>Craniata</taxon>
        <taxon>Vertebrata</taxon>
        <taxon>Euteleostomi</taxon>
        <taxon>Actinopterygii</taxon>
        <taxon>Neopterygii</taxon>
        <taxon>Teleostei</taxon>
        <taxon>Ostariophysi</taxon>
        <taxon>Cypriniformes</taxon>
        <taxon>Cyprinidae</taxon>
        <taxon>Labeoninae</taxon>
        <taxon>Labeonini</taxon>
        <taxon>Labeo</taxon>
    </lineage>
</organism>
<dbReference type="PRINTS" id="PR01415">
    <property type="entry name" value="ANKYRIN"/>
</dbReference>
<evidence type="ECO:0000256" key="7">
    <source>
        <dbReference type="ARBA" id="ARBA00022840"/>
    </source>
</evidence>
<feature type="region of interest" description="Disordered" evidence="14">
    <location>
        <begin position="547"/>
        <end position="579"/>
    </location>
</feature>
<keyword evidence="6" id="KW-0347">Helicase</keyword>
<protein>
    <recommendedName>
        <fullName evidence="2">RNA helicase</fullName>
        <ecNumber evidence="2">3.6.4.13</ecNumber>
    </recommendedName>
    <alternativeName>
        <fullName evidence="10">DEAD box protein 6</fullName>
    </alternativeName>
</protein>
<keyword evidence="4" id="KW-0547">Nucleotide-binding</keyword>
<dbReference type="CDD" id="cd18787">
    <property type="entry name" value="SF2_C_DEAD"/>
    <property type="match status" value="1"/>
</dbReference>
<feature type="compositionally biased region" description="Pro residues" evidence="14">
    <location>
        <begin position="1242"/>
        <end position="1251"/>
    </location>
</feature>
<dbReference type="SMART" id="SM00248">
    <property type="entry name" value="ANK"/>
    <property type="match status" value="6"/>
</dbReference>
<feature type="region of interest" description="Disordered" evidence="14">
    <location>
        <begin position="1275"/>
        <end position="1312"/>
    </location>
</feature>
<evidence type="ECO:0000256" key="6">
    <source>
        <dbReference type="ARBA" id="ARBA00022806"/>
    </source>
</evidence>
<feature type="compositionally biased region" description="Low complexity" evidence="14">
    <location>
        <begin position="453"/>
        <end position="467"/>
    </location>
</feature>
<dbReference type="GO" id="GO:0005524">
    <property type="term" value="F:ATP binding"/>
    <property type="evidence" value="ECO:0007669"/>
    <property type="project" value="UniProtKB-KW"/>
</dbReference>
<evidence type="ECO:0000256" key="2">
    <source>
        <dbReference type="ARBA" id="ARBA00012552"/>
    </source>
</evidence>
<evidence type="ECO:0000256" key="14">
    <source>
        <dbReference type="SAM" id="MobiDB-lite"/>
    </source>
</evidence>
<accession>A0A498LP94</accession>
<dbReference type="SUPFAM" id="SSF48403">
    <property type="entry name" value="Ankyrin repeat"/>
    <property type="match status" value="1"/>
</dbReference>
<dbReference type="Pfam" id="PF06456">
    <property type="entry name" value="Arfaptin"/>
    <property type="match status" value="1"/>
</dbReference>
<dbReference type="PROSITE" id="PS51192">
    <property type="entry name" value="HELICASE_ATP_BIND_1"/>
    <property type="match status" value="1"/>
</dbReference>
<feature type="domain" description="Helicase ATP-binding" evidence="16">
    <location>
        <begin position="618"/>
        <end position="789"/>
    </location>
</feature>
<dbReference type="PROSITE" id="PS50297">
    <property type="entry name" value="ANK_REP_REGION"/>
    <property type="match status" value="4"/>
</dbReference>
<evidence type="ECO:0000256" key="8">
    <source>
        <dbReference type="ARBA" id="ARBA00022884"/>
    </source>
</evidence>
<dbReference type="InterPro" id="IPR027267">
    <property type="entry name" value="AH/BAR_dom_sf"/>
</dbReference>
<dbReference type="InterPro" id="IPR000629">
    <property type="entry name" value="RNA-helicase_DEAD-box_CS"/>
</dbReference>
<evidence type="ECO:0000313" key="19">
    <source>
        <dbReference type="EMBL" id="RXN09990.1"/>
    </source>
</evidence>
<feature type="domain" description="DEAD-box RNA helicase Q" evidence="18">
    <location>
        <begin position="587"/>
        <end position="615"/>
    </location>
</feature>
<feature type="compositionally biased region" description="Polar residues" evidence="14">
    <location>
        <begin position="1"/>
        <end position="10"/>
    </location>
</feature>
<dbReference type="EMBL" id="QBIY01013221">
    <property type="protein sequence ID" value="RXN09990.1"/>
    <property type="molecule type" value="Genomic_DNA"/>
</dbReference>
<evidence type="ECO:0000313" key="20">
    <source>
        <dbReference type="Proteomes" id="UP000290572"/>
    </source>
</evidence>
<dbReference type="STRING" id="84645.A0A498LP94"/>
<dbReference type="GO" id="GO:0003724">
    <property type="term" value="F:RNA helicase activity"/>
    <property type="evidence" value="ECO:0007669"/>
    <property type="project" value="UniProtKB-EC"/>
</dbReference>
<dbReference type="SMART" id="SM01237">
    <property type="entry name" value="ICA69"/>
    <property type="match status" value="1"/>
</dbReference>
<dbReference type="EC" id="3.6.4.13" evidence="2"/>
<keyword evidence="12" id="KW-0040">ANK repeat</keyword>
<feature type="repeat" description="ANK" evidence="12">
    <location>
        <begin position="323"/>
        <end position="355"/>
    </location>
</feature>
<dbReference type="PROSITE" id="PS51194">
    <property type="entry name" value="HELICASE_CTER"/>
    <property type="match status" value="1"/>
</dbReference>
<feature type="region of interest" description="Disordered" evidence="14">
    <location>
        <begin position="1325"/>
        <end position="1344"/>
    </location>
</feature>
<comment type="subcellular location">
    <subcellularLocation>
        <location evidence="1">Cytoplasm</location>
        <location evidence="1">P-body</location>
    </subcellularLocation>
</comment>
<feature type="domain" description="AH" evidence="15">
    <location>
        <begin position="955"/>
        <end position="1086"/>
    </location>
</feature>
<dbReference type="SUPFAM" id="SSF103657">
    <property type="entry name" value="BAR/IMD domain-like"/>
    <property type="match status" value="1"/>
</dbReference>
<dbReference type="FunFam" id="3.40.50.300:FF:000114">
    <property type="entry name" value="ATP-dependent RNA helicase DDX6"/>
    <property type="match status" value="1"/>
</dbReference>
<dbReference type="Gene3D" id="1.20.1270.60">
    <property type="entry name" value="Arfaptin homology (AH) domain/BAR domain"/>
    <property type="match status" value="1"/>
</dbReference>
<dbReference type="GO" id="GO:0000932">
    <property type="term" value="C:P-body"/>
    <property type="evidence" value="ECO:0007669"/>
    <property type="project" value="UniProtKB-SubCell"/>
</dbReference>
<evidence type="ECO:0000259" key="15">
    <source>
        <dbReference type="PROSITE" id="PS50870"/>
    </source>
</evidence>
<dbReference type="SMART" id="SM01015">
    <property type="entry name" value="Arfaptin"/>
    <property type="match status" value="1"/>
</dbReference>
<evidence type="ECO:0000256" key="12">
    <source>
        <dbReference type="PROSITE-ProRule" id="PRU00023"/>
    </source>
</evidence>
<proteinExistence type="inferred from homology"/>
<dbReference type="InterPro" id="IPR036770">
    <property type="entry name" value="Ankyrin_rpt-contain_sf"/>
</dbReference>
<evidence type="ECO:0000256" key="3">
    <source>
        <dbReference type="ARBA" id="ARBA00022490"/>
    </source>
</evidence>
<dbReference type="GO" id="GO:0016787">
    <property type="term" value="F:hydrolase activity"/>
    <property type="evidence" value="ECO:0007669"/>
    <property type="project" value="UniProtKB-KW"/>
</dbReference>
<dbReference type="Gene3D" id="1.25.40.20">
    <property type="entry name" value="Ankyrin repeat-containing domain"/>
    <property type="match status" value="1"/>
</dbReference>
<dbReference type="Pfam" id="PF00270">
    <property type="entry name" value="DEAD"/>
    <property type="match status" value="1"/>
</dbReference>
<feature type="repeat" description="ANK" evidence="12">
    <location>
        <begin position="390"/>
        <end position="422"/>
    </location>
</feature>
<dbReference type="InterPro" id="IPR014001">
    <property type="entry name" value="Helicase_ATP-bd"/>
</dbReference>
<dbReference type="PROSITE" id="PS50870">
    <property type="entry name" value="AH"/>
    <property type="match status" value="1"/>
</dbReference>
<keyword evidence="5" id="KW-0378">Hydrolase</keyword>
<feature type="compositionally biased region" description="Basic and acidic residues" evidence="14">
    <location>
        <begin position="34"/>
        <end position="48"/>
    </location>
</feature>
<dbReference type="InterPro" id="IPR002110">
    <property type="entry name" value="Ankyrin_rpt"/>
</dbReference>
<feature type="compositionally biased region" description="Low complexity" evidence="14">
    <location>
        <begin position="555"/>
        <end position="572"/>
    </location>
</feature>
<evidence type="ECO:0000256" key="10">
    <source>
        <dbReference type="ARBA" id="ARBA00041970"/>
    </source>
</evidence>
<comment type="caution">
    <text evidence="19">The sequence shown here is derived from an EMBL/GenBank/DDBJ whole genome shotgun (WGS) entry which is preliminary data.</text>
</comment>
<keyword evidence="20" id="KW-1185">Reference proteome</keyword>
<evidence type="ECO:0000256" key="4">
    <source>
        <dbReference type="ARBA" id="ARBA00022741"/>
    </source>
</evidence>
<evidence type="ECO:0000256" key="1">
    <source>
        <dbReference type="ARBA" id="ARBA00004201"/>
    </source>
</evidence>
<sequence>MTMSGSNHTVRSVPLDLTNKPRERGSCAQTGDQGRSRHTPERQVEPVHKCSNGHGVLPSEPQDTCDGPVSQTAQTDTVGVRGNRTGEGPKQTRPISPSAKCNKNAAGKPSDSSFSNLPPRKRPFPVDVDHDRSGPRKHPPSPAPKVLKTPEAQTDTEQQRIFSAFGENPRVNDPRLVPHLTPYHCPYFLPRQPPPLESTDRLMADIAEATRQDEDGDTPLHIAVVQENCQLVIWLTDIYRRGRKDLDVFNNLRQTPLHLAVITHQPILVKALLEAGADPGALDRNGQTALHLCCEHGEADCLSVILRHYPQNPSPYLEIRNYEGLTPLHLAVQNGDKKLARILLKSGAEINAGDNKSGRSPLVHAVENNFTDMVIFLIESGCDVNAQSYSGNTALHSACGRGHIEIVRVLLKNGADSSVKNNHNDTAIMVANNKKVSDVLRGRGTRSCTVKTSSNGSLSPGSSSHSPRMTPTFQRSASHSPVTPVLPRSQSAENISERQSPMNSHEKTLQMLPRTHHNVAVDNRAGYGMGLHHYPYLIPGVPVTYGSPSQGAGNRSRPSSRSSDQSDMSTVSVNSEERGIVTATKGNEFEDYCLKRELLMGIFEMGWEKPSPIQEESIPIVLSGRDILARAKNGTGKSGAYLIPLLERIDLKKDYVQAIVLVPTRELALQVSQISINMSKHLGGVKVMATTGGTNLRDDIMRLDETVHVIIATPGRILDLIKKGVAKVDRAQMVVMDEADKLLSQDFVVLIEDIISFLPKNRQILLYSATFPISVQKFMTKHLQKPYEINLMDELTLKGITQYYAYVTERQKVHCLNTLFSRLQINQSIIFCNSTQRVELLAKKITQLGYSCFYIHAKMMQEYRNRVFHDFRNGLCRNLVCTDLFTRGIDIQAVNVVINFDFPKNAETYLHRIGRSGRYGHLGLAINLITSEDRFNLKGIEDQLMTDIKPIPSSIDKSLLALCPPLHRLEQEVETFRRRAIADTLLTVSRMEKARTEYRGALLWMKDVSQELDPDTYKQLEKFRKVQAQVRGTKVHFDKLKNDVCQKVDMLGASRCNMLSHSLCTYQTTLLQYWEKTAHVMSGIHEAFKGYVPYQFTTLKELRDPLDQIVSAQTEEDSKDEDKKTQPDKMGLFRREASLKALVTDLLVSLEDEQLGESSDTVSTRAVDGQSRGSDSSLCASLDSVGRDLLSEAFDSAGVKEEEGERGDLAFLQDLLSPGAAGGASEFSKAWQDAFGCFEAPPAPVTAPSPQPEMTNTPTGFLPSQLLDHSLSATGWVTPPMFQAPPLQPPSSGAQPTQNSPHSSARAPKGNSRDMSAWFNLFADLDPLSNPDAIGRSDQEFLNA</sequence>
<comment type="similarity">
    <text evidence="9">Belongs to the DEAD box helicase family. DDX6/DHH1 subfamily.</text>
</comment>
<feature type="compositionally biased region" description="Polar residues" evidence="14">
    <location>
        <begin position="488"/>
        <end position="503"/>
    </location>
</feature>